<keyword evidence="2" id="KW-1185">Reference proteome</keyword>
<comment type="caution">
    <text evidence="1">The sequence shown here is derived from an EMBL/GenBank/DDBJ whole genome shotgun (WGS) entry which is preliminary data.</text>
</comment>
<sequence>MCWFFFTGMYMKLQHEFYVRLFDEGGVPAIVQLCSSSVSKMSPFMAALALEYMFDGSDYMSSTRTSLLL</sequence>
<reference evidence="1 2" key="1">
    <citation type="submission" date="2020-12" db="EMBL/GenBank/DDBJ databases">
        <title>Concerted genomic and epigenomic changes stabilize Arabidopsis allopolyploids.</title>
        <authorList>
            <person name="Chen Z."/>
        </authorList>
    </citation>
    <scope>NUCLEOTIDE SEQUENCE [LARGE SCALE GENOMIC DNA]</scope>
    <source>
        <strain evidence="1">Allo738</strain>
        <tissue evidence="1">Leaf</tissue>
    </source>
</reference>
<accession>A0A8T2FIQ0</accession>
<dbReference type="EMBL" id="JAEFBK010000002">
    <property type="protein sequence ID" value="KAG7636205.1"/>
    <property type="molecule type" value="Genomic_DNA"/>
</dbReference>
<dbReference type="AlphaFoldDB" id="A0A8T2FIQ0"/>
<evidence type="ECO:0000313" key="1">
    <source>
        <dbReference type="EMBL" id="KAG7636205.1"/>
    </source>
</evidence>
<name>A0A8T2FIQ0_9BRAS</name>
<protein>
    <submittedName>
        <fullName evidence="1">Uncharacterized protein</fullName>
    </submittedName>
</protein>
<evidence type="ECO:0000313" key="2">
    <source>
        <dbReference type="Proteomes" id="UP000694240"/>
    </source>
</evidence>
<dbReference type="Proteomes" id="UP000694240">
    <property type="component" value="Chromosome 2"/>
</dbReference>
<gene>
    <name evidence="1" type="ORF">ISN45_At02g008390</name>
</gene>
<organism evidence="1 2">
    <name type="scientific">Arabidopsis thaliana x Arabidopsis arenosa</name>
    <dbReference type="NCBI Taxonomy" id="1240361"/>
    <lineage>
        <taxon>Eukaryota</taxon>
        <taxon>Viridiplantae</taxon>
        <taxon>Streptophyta</taxon>
        <taxon>Embryophyta</taxon>
        <taxon>Tracheophyta</taxon>
        <taxon>Spermatophyta</taxon>
        <taxon>Magnoliopsida</taxon>
        <taxon>eudicotyledons</taxon>
        <taxon>Gunneridae</taxon>
        <taxon>Pentapetalae</taxon>
        <taxon>rosids</taxon>
        <taxon>malvids</taxon>
        <taxon>Brassicales</taxon>
        <taxon>Brassicaceae</taxon>
        <taxon>Camelineae</taxon>
        <taxon>Arabidopsis</taxon>
    </lineage>
</organism>
<proteinExistence type="predicted"/>